<dbReference type="OrthoDB" id="3273854at2"/>
<comment type="caution">
    <text evidence="1">The sequence shown here is derived from an EMBL/GenBank/DDBJ whole genome shotgun (WGS) entry which is preliminary data.</text>
</comment>
<organism evidence="1 2">
    <name type="scientific">Umezawaea tangerina</name>
    <dbReference type="NCBI Taxonomy" id="84725"/>
    <lineage>
        <taxon>Bacteria</taxon>
        <taxon>Bacillati</taxon>
        <taxon>Actinomycetota</taxon>
        <taxon>Actinomycetes</taxon>
        <taxon>Pseudonocardiales</taxon>
        <taxon>Pseudonocardiaceae</taxon>
        <taxon>Umezawaea</taxon>
    </lineage>
</organism>
<dbReference type="Proteomes" id="UP000239494">
    <property type="component" value="Unassembled WGS sequence"/>
</dbReference>
<dbReference type="InterPro" id="IPR016024">
    <property type="entry name" value="ARM-type_fold"/>
</dbReference>
<name>A0A2T0SQH5_9PSEU</name>
<gene>
    <name evidence="1" type="ORF">CLV43_11396</name>
</gene>
<evidence type="ECO:0000313" key="2">
    <source>
        <dbReference type="Proteomes" id="UP000239494"/>
    </source>
</evidence>
<dbReference type="AlphaFoldDB" id="A0A2T0SQH5"/>
<sequence length="1093" mass="117273">MTTSARRLLRTIDPLPFGVRQKVLSDTARRLTGTAELDDLLRELAGDAHSRRIALQMAYVAGHGGFVAECLAARETAVVAHALGAAVRLGLPAEVFVERLPHLPTALRRTLYNGVRRRRATGLADALLPEVRARFGDQEAAALLVACSTPVVAGVLPDLAHAVANWTAIGRRHSAELLDLVDAELAAMTPAWWPKVWARLGGGIAAAAEWRPARVLDLVERTLPHAPLPWSLTAAMGVLARHSPERVVRVLLDPRRTGSTPDRRSLWRALSGLGDAELVGLARLLDGAPLVRFLHVLAPSRRPAVYAGAGGRADVPLAALDELPRAARAAEARRLLSLRANADEPTRRLAVTARLDWAEAGPVLREATKRATADERAAAYPLYVAAGAASRDPEVFAGLLGTLTRLPNEQDPVRAAALTALAAVPSWLFRPSEADALVKLMVDAAQARDCSWSTQHAVGTLAGALVREGVVSRRPELLDAGMAGLEGLGRHLGWIDLSRLDEALPHGAEHQVFEALRGRMAADAARGRYAVLLALAAGLGKRAWGMPDLHELLAKACTAKDDSVVTRAVGLWLAPPATRNERVERVFRRDRSTITLRPVLDAIGFRRTDLLDDVIGKPLHGRFLKRGVRYVPPFEGCFPRWLPRQTAAHAAELAALAGDRRANVYERANAVRALGRVPGTVDAVRAFTGDREVQVAEAALAALAWTDEPGDVLADLLSHVDSDRARVAVYAATRCARFTAPDRLGDQLGRLLGGPKVTARKEAIRLLAEHRVPGAAALLASAWGGPHSHRDVRRALVWAAEWFLDDEAAWDLLAKATTDEQAVAVTVLDRSPFTVAPRHRARYAALVRAVVTAPHGDPTVLRAPTLPLWTRWDTGTTAVLVDRVADLDDTATWSPALAALVDVCAAADDIGPLREATARLLAVEDRFDAEPDRDLPARQRIGALARMVVGRPSAVLRAAAGALSDDLAHAPEHRGSAVALAVAAVPWDDDPLPGLRAVARLADRPALAARAAAELSTGVHDAVRRMPRERALAVAGTLTREGATPALLALAITAAAGHDTGWPEHWRALLRELRRHDDQDVRLAALDTVTAVE</sequence>
<dbReference type="EMBL" id="PVTF01000013">
    <property type="protein sequence ID" value="PRY35669.1"/>
    <property type="molecule type" value="Genomic_DNA"/>
</dbReference>
<proteinExistence type="predicted"/>
<protein>
    <submittedName>
        <fullName evidence="1">Uncharacterized protein</fullName>
    </submittedName>
</protein>
<accession>A0A2T0SQH5</accession>
<dbReference type="RefSeq" id="WP_106193206.1">
    <property type="nucleotide sequence ID" value="NZ_PVTF01000013.1"/>
</dbReference>
<keyword evidence="2" id="KW-1185">Reference proteome</keyword>
<evidence type="ECO:0000313" key="1">
    <source>
        <dbReference type="EMBL" id="PRY35669.1"/>
    </source>
</evidence>
<dbReference type="SUPFAM" id="SSF48371">
    <property type="entry name" value="ARM repeat"/>
    <property type="match status" value="2"/>
</dbReference>
<reference evidence="1 2" key="1">
    <citation type="submission" date="2018-03" db="EMBL/GenBank/DDBJ databases">
        <title>Genomic Encyclopedia of Archaeal and Bacterial Type Strains, Phase II (KMG-II): from individual species to whole genera.</title>
        <authorList>
            <person name="Goeker M."/>
        </authorList>
    </citation>
    <scope>NUCLEOTIDE SEQUENCE [LARGE SCALE GENOMIC DNA]</scope>
    <source>
        <strain evidence="1 2">DSM 44720</strain>
    </source>
</reference>